<gene>
    <name evidence="1" type="ORF">FOMPIDRAFT_12386</name>
</gene>
<protein>
    <submittedName>
        <fullName evidence="1">Uncharacterized protein</fullName>
    </submittedName>
</protein>
<feature type="non-terminal residue" evidence="1">
    <location>
        <position position="127"/>
    </location>
</feature>
<keyword evidence="2" id="KW-1185">Reference proteome</keyword>
<dbReference type="InParanoid" id="S8F1X1"/>
<proteinExistence type="predicted"/>
<evidence type="ECO:0000313" key="2">
    <source>
        <dbReference type="Proteomes" id="UP000015241"/>
    </source>
</evidence>
<organism evidence="1 2">
    <name type="scientific">Fomitopsis schrenkii</name>
    <name type="common">Brown rot fungus</name>
    <dbReference type="NCBI Taxonomy" id="2126942"/>
    <lineage>
        <taxon>Eukaryota</taxon>
        <taxon>Fungi</taxon>
        <taxon>Dikarya</taxon>
        <taxon>Basidiomycota</taxon>
        <taxon>Agaricomycotina</taxon>
        <taxon>Agaricomycetes</taxon>
        <taxon>Polyporales</taxon>
        <taxon>Fomitopsis</taxon>
    </lineage>
</organism>
<sequence length="127" mass="14187">LYALYHSYDPGDDVTHDRLSYRIRLAHKYGIADILKESIQALETCYPTSLVEWNRLNPAYTTRAITDVNLARLTGTGAVLPAALYVCSQLPVEVLLGPALHYDGTFDALLKADLTKCVRGREKYSRA</sequence>
<dbReference type="EMBL" id="KE504201">
    <property type="protein sequence ID" value="EPS95750.1"/>
    <property type="molecule type" value="Genomic_DNA"/>
</dbReference>
<feature type="non-terminal residue" evidence="1">
    <location>
        <position position="1"/>
    </location>
</feature>
<dbReference type="OrthoDB" id="3204157at2759"/>
<dbReference type="AlphaFoldDB" id="S8F1X1"/>
<reference evidence="1 2" key="1">
    <citation type="journal article" date="2012" name="Science">
        <title>The Paleozoic origin of enzymatic lignin decomposition reconstructed from 31 fungal genomes.</title>
        <authorList>
            <person name="Floudas D."/>
            <person name="Binder M."/>
            <person name="Riley R."/>
            <person name="Barry K."/>
            <person name="Blanchette R.A."/>
            <person name="Henrissat B."/>
            <person name="Martinez A.T."/>
            <person name="Otillar R."/>
            <person name="Spatafora J.W."/>
            <person name="Yadav J.S."/>
            <person name="Aerts A."/>
            <person name="Benoit I."/>
            <person name="Boyd A."/>
            <person name="Carlson A."/>
            <person name="Copeland A."/>
            <person name="Coutinho P.M."/>
            <person name="de Vries R.P."/>
            <person name="Ferreira P."/>
            <person name="Findley K."/>
            <person name="Foster B."/>
            <person name="Gaskell J."/>
            <person name="Glotzer D."/>
            <person name="Gorecki P."/>
            <person name="Heitman J."/>
            <person name="Hesse C."/>
            <person name="Hori C."/>
            <person name="Igarashi K."/>
            <person name="Jurgens J.A."/>
            <person name="Kallen N."/>
            <person name="Kersten P."/>
            <person name="Kohler A."/>
            <person name="Kuees U."/>
            <person name="Kumar T.K.A."/>
            <person name="Kuo A."/>
            <person name="LaButti K."/>
            <person name="Larrondo L.F."/>
            <person name="Lindquist E."/>
            <person name="Ling A."/>
            <person name="Lombard V."/>
            <person name="Lucas S."/>
            <person name="Lundell T."/>
            <person name="Martin R."/>
            <person name="McLaughlin D.J."/>
            <person name="Morgenstern I."/>
            <person name="Morin E."/>
            <person name="Murat C."/>
            <person name="Nagy L.G."/>
            <person name="Nolan M."/>
            <person name="Ohm R.A."/>
            <person name="Patyshakuliyeva A."/>
            <person name="Rokas A."/>
            <person name="Ruiz-Duenas F.J."/>
            <person name="Sabat G."/>
            <person name="Salamov A."/>
            <person name="Samejima M."/>
            <person name="Schmutz J."/>
            <person name="Slot J.C."/>
            <person name="St John F."/>
            <person name="Stenlid J."/>
            <person name="Sun H."/>
            <person name="Sun S."/>
            <person name="Syed K."/>
            <person name="Tsang A."/>
            <person name="Wiebenga A."/>
            <person name="Young D."/>
            <person name="Pisabarro A."/>
            <person name="Eastwood D.C."/>
            <person name="Martin F."/>
            <person name="Cullen D."/>
            <person name="Grigoriev I.V."/>
            <person name="Hibbett D.S."/>
        </authorList>
    </citation>
    <scope>NUCLEOTIDE SEQUENCE</scope>
    <source>
        <strain evidence="2">FP-58527</strain>
    </source>
</reference>
<dbReference type="Proteomes" id="UP000015241">
    <property type="component" value="Unassembled WGS sequence"/>
</dbReference>
<accession>S8F1X1</accession>
<evidence type="ECO:0000313" key="1">
    <source>
        <dbReference type="EMBL" id="EPS95750.1"/>
    </source>
</evidence>
<name>S8F1X1_FOMSC</name>
<dbReference type="HOGENOM" id="CLU_1975754_0_0_1"/>